<accession>A0ABQ7KDQ7</accession>
<dbReference type="Proteomes" id="UP001194696">
    <property type="component" value="Unassembled WGS sequence"/>
</dbReference>
<comment type="caution">
    <text evidence="2">The sequence shown here is derived from an EMBL/GenBank/DDBJ whole genome shotgun (WGS) entry which is preliminary data.</text>
</comment>
<gene>
    <name evidence="2" type="ORF">BGZ96_011564</name>
</gene>
<reference evidence="2 3" key="1">
    <citation type="journal article" date="2020" name="Fungal Divers.">
        <title>Resolving the Mortierellaceae phylogeny through synthesis of multi-gene phylogenetics and phylogenomics.</title>
        <authorList>
            <person name="Vandepol N."/>
            <person name="Liber J."/>
            <person name="Desiro A."/>
            <person name="Na H."/>
            <person name="Kennedy M."/>
            <person name="Barry K."/>
            <person name="Grigoriev I.V."/>
            <person name="Miller A.N."/>
            <person name="O'Donnell K."/>
            <person name="Stajich J.E."/>
            <person name="Bonito G."/>
        </authorList>
    </citation>
    <scope>NUCLEOTIDE SEQUENCE [LARGE SCALE GENOMIC DNA]</scope>
    <source>
        <strain evidence="2 3">AD045</strain>
    </source>
</reference>
<feature type="region of interest" description="Disordered" evidence="1">
    <location>
        <begin position="33"/>
        <end position="70"/>
    </location>
</feature>
<keyword evidence="3" id="KW-1185">Reference proteome</keyword>
<proteinExistence type="predicted"/>
<organism evidence="2 3">
    <name type="scientific">Linnemannia gamsii</name>
    <dbReference type="NCBI Taxonomy" id="64522"/>
    <lineage>
        <taxon>Eukaryota</taxon>
        <taxon>Fungi</taxon>
        <taxon>Fungi incertae sedis</taxon>
        <taxon>Mucoromycota</taxon>
        <taxon>Mortierellomycotina</taxon>
        <taxon>Mortierellomycetes</taxon>
        <taxon>Mortierellales</taxon>
        <taxon>Mortierellaceae</taxon>
        <taxon>Linnemannia</taxon>
    </lineage>
</organism>
<evidence type="ECO:0000313" key="3">
    <source>
        <dbReference type="Proteomes" id="UP001194696"/>
    </source>
</evidence>
<feature type="compositionally biased region" description="Basic and acidic residues" evidence="1">
    <location>
        <begin position="43"/>
        <end position="53"/>
    </location>
</feature>
<evidence type="ECO:0000256" key="1">
    <source>
        <dbReference type="SAM" id="MobiDB-lite"/>
    </source>
</evidence>
<dbReference type="EMBL" id="JAAAIM010000082">
    <property type="protein sequence ID" value="KAG0295490.1"/>
    <property type="molecule type" value="Genomic_DNA"/>
</dbReference>
<name>A0ABQ7KDQ7_9FUNG</name>
<sequence>MSLDVFKVPFNLSKSRRASCAASDLKRMLTIKTSSALNKRQQKRAEDHIRDDSDVPGLNRAPEDDDGADEILKTSRYLPDEQVEAYQREEDGGQQYQDVQEGHAAMKGGEGYQYQHQDGHHQYNNDIVEESYNPFVQHHNNRAGQGQEGHFDVADLVG</sequence>
<evidence type="ECO:0000313" key="2">
    <source>
        <dbReference type="EMBL" id="KAG0295490.1"/>
    </source>
</evidence>
<protein>
    <submittedName>
        <fullName evidence="2">Uncharacterized protein</fullName>
    </submittedName>
</protein>